<proteinExistence type="predicted"/>
<evidence type="ECO:0000313" key="2">
    <source>
        <dbReference type="EMBL" id="VDK66511.1"/>
    </source>
</evidence>
<reference evidence="2 3" key="1">
    <citation type="submission" date="2018-11" db="EMBL/GenBank/DDBJ databases">
        <authorList>
            <consortium name="Pathogen Informatics"/>
        </authorList>
    </citation>
    <scope>NUCLEOTIDE SEQUENCE [LARGE SCALE GENOMIC DNA]</scope>
</reference>
<dbReference type="EMBL" id="UYRV01019757">
    <property type="protein sequence ID" value="VDK66511.1"/>
    <property type="molecule type" value="Genomic_DNA"/>
</dbReference>
<dbReference type="AlphaFoldDB" id="A0A3P6TQC1"/>
<sequence>MIWVIFSGSSSARSAHPATTGISATYQVPASASLVGKLPVNPNNSAVGPNASPQLKTPAAIAQIPIPLQKSGSQISHAPTEPVIKEDEDESSESSGGANGVTTITHLPIIGGAPVAQSPLPPAEEVAPEMKTSVSVTPEREHKLVFFCIY</sequence>
<dbReference type="Proteomes" id="UP000271889">
    <property type="component" value="Unassembled WGS sequence"/>
</dbReference>
<evidence type="ECO:0000256" key="1">
    <source>
        <dbReference type="SAM" id="MobiDB-lite"/>
    </source>
</evidence>
<organism evidence="2 3">
    <name type="scientific">Cylicostephanus goldi</name>
    <name type="common">Nematode worm</name>
    <dbReference type="NCBI Taxonomy" id="71465"/>
    <lineage>
        <taxon>Eukaryota</taxon>
        <taxon>Metazoa</taxon>
        <taxon>Ecdysozoa</taxon>
        <taxon>Nematoda</taxon>
        <taxon>Chromadorea</taxon>
        <taxon>Rhabditida</taxon>
        <taxon>Rhabditina</taxon>
        <taxon>Rhabditomorpha</taxon>
        <taxon>Strongyloidea</taxon>
        <taxon>Strongylidae</taxon>
        <taxon>Cylicostephanus</taxon>
    </lineage>
</organism>
<evidence type="ECO:0000313" key="3">
    <source>
        <dbReference type="Proteomes" id="UP000271889"/>
    </source>
</evidence>
<name>A0A3P6TQC1_CYLGO</name>
<protein>
    <submittedName>
        <fullName evidence="2">Uncharacterized protein</fullName>
    </submittedName>
</protein>
<feature type="region of interest" description="Disordered" evidence="1">
    <location>
        <begin position="68"/>
        <end position="103"/>
    </location>
</feature>
<keyword evidence="3" id="KW-1185">Reference proteome</keyword>
<gene>
    <name evidence="2" type="ORF">CGOC_LOCUS6193</name>
</gene>
<accession>A0A3P6TQC1</accession>
<dbReference type="OrthoDB" id="5870378at2759"/>